<feature type="transmembrane region" description="Helical" evidence="1">
    <location>
        <begin position="12"/>
        <end position="34"/>
    </location>
</feature>
<keyword evidence="1" id="KW-1133">Transmembrane helix</keyword>
<dbReference type="EMBL" id="FP929052">
    <property type="protein sequence ID" value="CBL16977.1"/>
    <property type="molecule type" value="Genomic_DNA"/>
</dbReference>
<feature type="transmembrane region" description="Helical" evidence="1">
    <location>
        <begin position="121"/>
        <end position="143"/>
    </location>
</feature>
<accession>D4LBI2</accession>
<dbReference type="HOGENOM" id="CLU_1260673_0_0_9"/>
<organism evidence="2 3">
    <name type="scientific">Ruminococcus champanellensis (strain DSM 18848 / JCM 17042 / KCTC 15320 / 18P13)</name>
    <dbReference type="NCBI Taxonomy" id="213810"/>
    <lineage>
        <taxon>Bacteria</taxon>
        <taxon>Bacillati</taxon>
        <taxon>Bacillota</taxon>
        <taxon>Clostridia</taxon>
        <taxon>Eubacteriales</taxon>
        <taxon>Oscillospiraceae</taxon>
        <taxon>Ruminococcus</taxon>
    </lineage>
</organism>
<dbReference type="AlphaFoldDB" id="D4LBI2"/>
<feature type="transmembrane region" description="Helical" evidence="1">
    <location>
        <begin position="155"/>
        <end position="179"/>
    </location>
</feature>
<dbReference type="Pfam" id="PF06197">
    <property type="entry name" value="DUF998"/>
    <property type="match status" value="1"/>
</dbReference>
<gene>
    <name evidence="2" type="ordered locus">RUM_07870</name>
</gene>
<dbReference type="KEGG" id="rch:RUM_07870"/>
<protein>
    <recommendedName>
        <fullName evidence="4">DUF998 domain-containing protein</fullName>
    </recommendedName>
</protein>
<keyword evidence="1" id="KW-0472">Membrane</keyword>
<proteinExistence type="predicted"/>
<keyword evidence="1" id="KW-0812">Transmembrane</keyword>
<dbReference type="GeneID" id="83157146"/>
<reference evidence="2" key="2">
    <citation type="submission" date="2010-03" db="EMBL/GenBank/DDBJ databases">
        <authorList>
            <person name="Pajon A."/>
        </authorList>
    </citation>
    <scope>NUCLEOTIDE SEQUENCE</scope>
    <source>
        <strain evidence="2">Type strain: 18P13</strain>
    </source>
</reference>
<dbReference type="Proteomes" id="UP000007054">
    <property type="component" value="Chromosome"/>
</dbReference>
<evidence type="ECO:0000313" key="3">
    <source>
        <dbReference type="Proteomes" id="UP000007054"/>
    </source>
</evidence>
<feature type="transmembrane region" description="Helical" evidence="1">
    <location>
        <begin position="185"/>
        <end position="203"/>
    </location>
</feature>
<dbReference type="STRING" id="213810.RUM_07870"/>
<reference evidence="2" key="1">
    <citation type="submission" date="2010-03" db="EMBL/GenBank/DDBJ databases">
        <title>The genome sequence of Ruminococcus sp. 18P13.</title>
        <authorList>
            <consortium name="metaHIT consortium -- http://www.metahit.eu/"/>
            <person name="Pajon A."/>
            <person name="Turner K."/>
            <person name="Parkhill J."/>
            <person name="Bernalier A."/>
        </authorList>
    </citation>
    <scope>NUCLEOTIDE SEQUENCE [LARGE SCALE GENOMIC DNA]</scope>
    <source>
        <strain evidence="2">Type strain: 18P13</strain>
    </source>
</reference>
<dbReference type="BioCyc" id="RCHA213810:RUM_RS12320-MONOMER"/>
<sequence length="219" mass="23576">MKKPLIQRLGLLGILSLLSYGAAVIFAPLVYPGYNWMAQAVSDLSAANAPSLALWNQLSALYNTCEVLCVTVVCLGIQGRKNRLLRSGIYLFAAMEWISAVGYRMFPLSDSGYGGTLQDRMHILVTVLVVLLSILSLTLILIAGIRHRDCRSYGICAGIALGMMLVGALGMKLVPAAYFGVVERFSVFAATGFDAALGVHLFCMKPAGSPASEQQKEHM</sequence>
<feature type="transmembrane region" description="Helical" evidence="1">
    <location>
        <begin position="54"/>
        <end position="77"/>
    </location>
</feature>
<evidence type="ECO:0000256" key="1">
    <source>
        <dbReference type="SAM" id="Phobius"/>
    </source>
</evidence>
<name>D4LBI2_RUMC1</name>
<feature type="transmembrane region" description="Helical" evidence="1">
    <location>
        <begin position="89"/>
        <end position="106"/>
    </location>
</feature>
<evidence type="ECO:0000313" key="2">
    <source>
        <dbReference type="EMBL" id="CBL16977.1"/>
    </source>
</evidence>
<dbReference type="PATRIC" id="fig|213810.4.peg.701"/>
<dbReference type="InterPro" id="IPR009339">
    <property type="entry name" value="DUF998"/>
</dbReference>
<dbReference type="RefSeq" id="WP_015557884.1">
    <property type="nucleotide sequence ID" value="NC_021039.1"/>
</dbReference>
<keyword evidence="3" id="KW-1185">Reference proteome</keyword>
<evidence type="ECO:0008006" key="4">
    <source>
        <dbReference type="Google" id="ProtNLM"/>
    </source>
</evidence>